<name>A0A0A8YRK0_ARUDO</name>
<accession>A0A0A8YRK0</accession>
<reference evidence="1" key="2">
    <citation type="journal article" date="2015" name="Data Brief">
        <title>Shoot transcriptome of the giant reed, Arundo donax.</title>
        <authorList>
            <person name="Barrero R.A."/>
            <person name="Guerrero F.D."/>
            <person name="Moolhuijzen P."/>
            <person name="Goolsby J.A."/>
            <person name="Tidwell J."/>
            <person name="Bellgard S.E."/>
            <person name="Bellgard M.I."/>
        </authorList>
    </citation>
    <scope>NUCLEOTIDE SEQUENCE</scope>
    <source>
        <tissue evidence="1">Shoot tissue taken approximately 20 cm above the soil surface</tissue>
    </source>
</reference>
<evidence type="ECO:0000313" key="1">
    <source>
        <dbReference type="EMBL" id="JAD25012.1"/>
    </source>
</evidence>
<protein>
    <submittedName>
        <fullName evidence="1">Uncharacterized protein</fullName>
    </submittedName>
</protein>
<reference evidence="1" key="1">
    <citation type="submission" date="2014-09" db="EMBL/GenBank/DDBJ databases">
        <authorList>
            <person name="Magalhaes I.L.F."/>
            <person name="Oliveira U."/>
            <person name="Santos F.R."/>
            <person name="Vidigal T.H.D.A."/>
            <person name="Brescovit A.D."/>
            <person name="Santos A.J."/>
        </authorList>
    </citation>
    <scope>NUCLEOTIDE SEQUENCE</scope>
    <source>
        <tissue evidence="1">Shoot tissue taken approximately 20 cm above the soil surface</tissue>
    </source>
</reference>
<proteinExistence type="predicted"/>
<dbReference type="AlphaFoldDB" id="A0A0A8YRK0"/>
<sequence>MAHHLKTTISKWDEYLRYSVSPNITRGVIKCIKDRSGIGYRVLVTAKGNFDAVIIKCILYFVNIFGNKQYYSFC</sequence>
<organism evidence="1">
    <name type="scientific">Arundo donax</name>
    <name type="common">Giant reed</name>
    <name type="synonym">Donax arundinaceus</name>
    <dbReference type="NCBI Taxonomy" id="35708"/>
    <lineage>
        <taxon>Eukaryota</taxon>
        <taxon>Viridiplantae</taxon>
        <taxon>Streptophyta</taxon>
        <taxon>Embryophyta</taxon>
        <taxon>Tracheophyta</taxon>
        <taxon>Spermatophyta</taxon>
        <taxon>Magnoliopsida</taxon>
        <taxon>Liliopsida</taxon>
        <taxon>Poales</taxon>
        <taxon>Poaceae</taxon>
        <taxon>PACMAD clade</taxon>
        <taxon>Arundinoideae</taxon>
        <taxon>Arundineae</taxon>
        <taxon>Arundo</taxon>
    </lineage>
</organism>
<dbReference type="EMBL" id="GBRH01272883">
    <property type="protein sequence ID" value="JAD25012.1"/>
    <property type="molecule type" value="Transcribed_RNA"/>
</dbReference>